<accession>A0ABP4VE29</accession>
<evidence type="ECO:0000259" key="1">
    <source>
        <dbReference type="Pfam" id="PF19124"/>
    </source>
</evidence>
<keyword evidence="3" id="KW-1185">Reference proteome</keyword>
<dbReference type="RefSeq" id="WP_344248029.1">
    <property type="nucleotide sequence ID" value="NZ_BAAAPM010000003.1"/>
</dbReference>
<reference evidence="3" key="1">
    <citation type="journal article" date="2019" name="Int. J. Syst. Evol. Microbiol.">
        <title>The Global Catalogue of Microorganisms (GCM) 10K type strain sequencing project: providing services to taxonomists for standard genome sequencing and annotation.</title>
        <authorList>
            <consortium name="The Broad Institute Genomics Platform"/>
            <consortium name="The Broad Institute Genome Sequencing Center for Infectious Disease"/>
            <person name="Wu L."/>
            <person name="Ma J."/>
        </authorList>
    </citation>
    <scope>NUCLEOTIDE SEQUENCE [LARGE SCALE GENOMIC DNA]</scope>
    <source>
        <strain evidence="3">JCM 15589</strain>
    </source>
</reference>
<evidence type="ECO:0000313" key="2">
    <source>
        <dbReference type="EMBL" id="GAA1723758.1"/>
    </source>
</evidence>
<dbReference type="Proteomes" id="UP001501138">
    <property type="component" value="Unassembled WGS sequence"/>
</dbReference>
<proteinExistence type="predicted"/>
<sequence length="108" mass="12127">MSERHGKKPGGIRQLITLVTLALAAAAVVKELRKDPDDRTWNGTVGFVPYEFRIPTLERVRERLWDPDGERLIGPRVFGVGWTVNVGRVVALVRQRVAESRAEEHAAD</sequence>
<dbReference type="InterPro" id="IPR043831">
    <property type="entry name" value="DUF5808"/>
</dbReference>
<dbReference type="EMBL" id="BAAAPM010000003">
    <property type="protein sequence ID" value="GAA1723758.1"/>
    <property type="molecule type" value="Genomic_DNA"/>
</dbReference>
<feature type="domain" description="DUF5808" evidence="1">
    <location>
        <begin position="67"/>
        <end position="91"/>
    </location>
</feature>
<gene>
    <name evidence="2" type="ORF">GCM10009809_19470</name>
</gene>
<comment type="caution">
    <text evidence="2">The sequence shown here is derived from an EMBL/GenBank/DDBJ whole genome shotgun (WGS) entry which is preliminary data.</text>
</comment>
<name>A0ABP4VE29_9MICO</name>
<evidence type="ECO:0000313" key="3">
    <source>
        <dbReference type="Proteomes" id="UP001501138"/>
    </source>
</evidence>
<dbReference type="Pfam" id="PF19124">
    <property type="entry name" value="DUF5808"/>
    <property type="match status" value="1"/>
</dbReference>
<protein>
    <recommendedName>
        <fullName evidence="1">DUF5808 domain-containing protein</fullName>
    </recommendedName>
</protein>
<organism evidence="2 3">
    <name type="scientific">Isoptericola hypogeus</name>
    <dbReference type="NCBI Taxonomy" id="300179"/>
    <lineage>
        <taxon>Bacteria</taxon>
        <taxon>Bacillati</taxon>
        <taxon>Actinomycetota</taxon>
        <taxon>Actinomycetes</taxon>
        <taxon>Micrococcales</taxon>
        <taxon>Promicromonosporaceae</taxon>
        <taxon>Isoptericola</taxon>
    </lineage>
</organism>